<keyword evidence="2" id="KW-0808">Transferase</keyword>
<protein>
    <recommendedName>
        <fullName evidence="6">Protein kinase domain-containing protein</fullName>
    </recommendedName>
</protein>
<keyword evidence="1" id="KW-0723">Serine/threonine-protein kinase</keyword>
<organism evidence="7 8">
    <name type="scientific">Colletotrichum destructivum</name>
    <dbReference type="NCBI Taxonomy" id="34406"/>
    <lineage>
        <taxon>Eukaryota</taxon>
        <taxon>Fungi</taxon>
        <taxon>Dikarya</taxon>
        <taxon>Ascomycota</taxon>
        <taxon>Pezizomycotina</taxon>
        <taxon>Sordariomycetes</taxon>
        <taxon>Hypocreomycetidae</taxon>
        <taxon>Glomerellales</taxon>
        <taxon>Glomerellaceae</taxon>
        <taxon>Colletotrichum</taxon>
        <taxon>Colletotrichum destructivum species complex</taxon>
    </lineage>
</organism>
<dbReference type="AlphaFoldDB" id="A0AAX4IZB1"/>
<evidence type="ECO:0000313" key="7">
    <source>
        <dbReference type="EMBL" id="WQF88520.1"/>
    </source>
</evidence>
<dbReference type="GeneID" id="87950034"/>
<keyword evidence="4" id="KW-0418">Kinase</keyword>
<gene>
    <name evidence="7" type="ORF">CDEST_13534</name>
</gene>
<evidence type="ECO:0000313" key="8">
    <source>
        <dbReference type="Proteomes" id="UP001322277"/>
    </source>
</evidence>
<evidence type="ECO:0000256" key="2">
    <source>
        <dbReference type="ARBA" id="ARBA00022679"/>
    </source>
</evidence>
<dbReference type="EMBL" id="CP137313">
    <property type="protein sequence ID" value="WQF88520.1"/>
    <property type="molecule type" value="Genomic_DNA"/>
</dbReference>
<evidence type="ECO:0000256" key="1">
    <source>
        <dbReference type="ARBA" id="ARBA00022527"/>
    </source>
</evidence>
<keyword evidence="5" id="KW-0067">ATP-binding</keyword>
<evidence type="ECO:0000256" key="5">
    <source>
        <dbReference type="ARBA" id="ARBA00022840"/>
    </source>
</evidence>
<keyword evidence="8" id="KW-1185">Reference proteome</keyword>
<dbReference type="PROSITE" id="PS50011">
    <property type="entry name" value="PROTEIN_KINASE_DOM"/>
    <property type="match status" value="1"/>
</dbReference>
<dbReference type="InterPro" id="IPR011009">
    <property type="entry name" value="Kinase-like_dom_sf"/>
</dbReference>
<dbReference type="GO" id="GO:0004674">
    <property type="term" value="F:protein serine/threonine kinase activity"/>
    <property type="evidence" value="ECO:0007669"/>
    <property type="project" value="UniProtKB-KW"/>
</dbReference>
<accession>A0AAX4IZB1</accession>
<dbReference type="KEGG" id="cdet:87950034"/>
<dbReference type="Proteomes" id="UP001322277">
    <property type="component" value="Chromosome 9"/>
</dbReference>
<sequence>MFQPGKVLQPSKSDCCFFSHRPQPLHISDHSCEERQAHSNMSMEVRESRKCLEDINGTLRFKYSMLLLRNDDNEFFSARSSDPHPASNVQLCELEDVRRIAPLPSCPPGVIVAPETLANMDDTYVKRPDLLRLATTNDSQASLLEEVRVCEMIKRHSHPNLAEYRGCVLSEGRIIGICFKRYGETLMGKVNPGHLNKSMLIEAPERAAARKEATRYLPNIRAGLQHLHSLGIIHNDLNPMNIMIDEDDNPVIIDFDSCRVVGAPLQNVKRTYGWYNQDVGVSKESNDTEALKEIQVFLAGSSPEDLIFSI</sequence>
<dbReference type="PANTHER" id="PTHR24351">
    <property type="entry name" value="RIBOSOMAL PROTEIN S6 KINASE"/>
    <property type="match status" value="1"/>
</dbReference>
<dbReference type="GO" id="GO:0005524">
    <property type="term" value="F:ATP binding"/>
    <property type="evidence" value="ECO:0007669"/>
    <property type="project" value="UniProtKB-KW"/>
</dbReference>
<reference evidence="8" key="1">
    <citation type="journal article" date="2023" name="bioRxiv">
        <title>Complete genome of the Medicago anthracnose fungus, Colletotrichum destructivum, reveals a mini-chromosome-like region within a core chromosome.</title>
        <authorList>
            <person name="Lapalu N."/>
            <person name="Simon A."/>
            <person name="Lu A."/>
            <person name="Plaumann P.-L."/>
            <person name="Amselem J."/>
            <person name="Pigne S."/>
            <person name="Auger A."/>
            <person name="Koch C."/>
            <person name="Dallery J.-F."/>
            <person name="O'Connell R.J."/>
        </authorList>
    </citation>
    <scope>NUCLEOTIDE SEQUENCE [LARGE SCALE GENOMIC DNA]</scope>
    <source>
        <strain evidence="8">CBS 520.97</strain>
    </source>
</reference>
<dbReference type="Gene3D" id="1.10.510.10">
    <property type="entry name" value="Transferase(Phosphotransferase) domain 1"/>
    <property type="match status" value="1"/>
</dbReference>
<evidence type="ECO:0000259" key="6">
    <source>
        <dbReference type="PROSITE" id="PS50011"/>
    </source>
</evidence>
<feature type="domain" description="Protein kinase" evidence="6">
    <location>
        <begin position="61"/>
        <end position="310"/>
    </location>
</feature>
<proteinExistence type="predicted"/>
<dbReference type="RefSeq" id="XP_062785741.1">
    <property type="nucleotide sequence ID" value="XM_062929690.1"/>
</dbReference>
<name>A0AAX4IZB1_9PEZI</name>
<keyword evidence="3" id="KW-0547">Nucleotide-binding</keyword>
<dbReference type="Pfam" id="PF00069">
    <property type="entry name" value="Pkinase"/>
    <property type="match status" value="1"/>
</dbReference>
<evidence type="ECO:0000256" key="3">
    <source>
        <dbReference type="ARBA" id="ARBA00022741"/>
    </source>
</evidence>
<dbReference type="SUPFAM" id="SSF56112">
    <property type="entry name" value="Protein kinase-like (PK-like)"/>
    <property type="match status" value="1"/>
</dbReference>
<evidence type="ECO:0000256" key="4">
    <source>
        <dbReference type="ARBA" id="ARBA00022777"/>
    </source>
</evidence>
<dbReference type="InterPro" id="IPR000719">
    <property type="entry name" value="Prot_kinase_dom"/>
</dbReference>